<dbReference type="GO" id="GO:0016020">
    <property type="term" value="C:membrane"/>
    <property type="evidence" value="ECO:0007669"/>
    <property type="project" value="UniProtKB-SubCell"/>
</dbReference>
<feature type="transmembrane region" description="Helical" evidence="6">
    <location>
        <begin position="458"/>
        <end position="479"/>
    </location>
</feature>
<evidence type="ECO:0000256" key="3">
    <source>
        <dbReference type="ARBA" id="ARBA00022989"/>
    </source>
</evidence>
<keyword evidence="2 6" id="KW-0812">Transmembrane</keyword>
<dbReference type="AlphaFoldDB" id="A0A6A6XXS9"/>
<feature type="region of interest" description="Disordered" evidence="5">
    <location>
        <begin position="164"/>
        <end position="189"/>
    </location>
</feature>
<evidence type="ECO:0000256" key="5">
    <source>
        <dbReference type="SAM" id="MobiDB-lite"/>
    </source>
</evidence>
<evidence type="ECO:0000256" key="4">
    <source>
        <dbReference type="ARBA" id="ARBA00023136"/>
    </source>
</evidence>
<evidence type="ECO:0000256" key="6">
    <source>
        <dbReference type="SAM" id="Phobius"/>
    </source>
</evidence>
<dbReference type="OrthoDB" id="2830640at2759"/>
<keyword evidence="4 6" id="KW-0472">Membrane</keyword>
<accession>A0A6A6XXS9</accession>
<evidence type="ECO:0000313" key="8">
    <source>
        <dbReference type="Proteomes" id="UP000504636"/>
    </source>
</evidence>
<evidence type="ECO:0008006" key="10">
    <source>
        <dbReference type="Google" id="ProtNLM"/>
    </source>
</evidence>
<evidence type="ECO:0000256" key="1">
    <source>
        <dbReference type="ARBA" id="ARBA00004141"/>
    </source>
</evidence>
<evidence type="ECO:0000313" key="7">
    <source>
        <dbReference type="EMBL" id="KAF2801356.1"/>
    </source>
</evidence>
<dbReference type="EMBL" id="MU003731">
    <property type="protein sequence ID" value="KAF2801356.1"/>
    <property type="molecule type" value="Genomic_DNA"/>
</dbReference>
<reference evidence="9" key="3">
    <citation type="submission" date="2025-04" db="UniProtKB">
        <authorList>
            <consortium name="RefSeq"/>
        </authorList>
    </citation>
    <scope>IDENTIFICATION</scope>
    <source>
        <strain evidence="9">CBS 304.34</strain>
    </source>
</reference>
<feature type="region of interest" description="Disordered" evidence="5">
    <location>
        <begin position="492"/>
        <end position="552"/>
    </location>
</feature>
<dbReference type="Gene3D" id="1.20.58.340">
    <property type="entry name" value="Magnesium transport protein CorA, transmembrane region"/>
    <property type="match status" value="1"/>
</dbReference>
<reference evidence="9" key="2">
    <citation type="submission" date="2020-04" db="EMBL/GenBank/DDBJ databases">
        <authorList>
            <consortium name="NCBI Genome Project"/>
        </authorList>
    </citation>
    <scope>NUCLEOTIDE SEQUENCE</scope>
    <source>
        <strain evidence="9">CBS 304.34</strain>
    </source>
</reference>
<dbReference type="InterPro" id="IPR002523">
    <property type="entry name" value="MgTranspt_CorA/ZnTranspt_ZntB"/>
</dbReference>
<dbReference type="RefSeq" id="XP_033568320.1">
    <property type="nucleotide sequence ID" value="XM_033728725.1"/>
</dbReference>
<evidence type="ECO:0000256" key="2">
    <source>
        <dbReference type="ARBA" id="ARBA00022692"/>
    </source>
</evidence>
<dbReference type="SUPFAM" id="SSF144083">
    <property type="entry name" value="Magnesium transport protein CorA, transmembrane region"/>
    <property type="match status" value="1"/>
</dbReference>
<comment type="subcellular location">
    <subcellularLocation>
        <location evidence="1">Membrane</location>
        <topology evidence="1">Multi-pass membrane protein</topology>
    </subcellularLocation>
</comment>
<keyword evidence="3 6" id="KW-1133">Transmembrane helix</keyword>
<gene>
    <name evidence="7 9" type="ORF">BDZ99DRAFT_577636</name>
</gene>
<evidence type="ECO:0000313" key="9">
    <source>
        <dbReference type="RefSeq" id="XP_033568320.1"/>
    </source>
</evidence>
<feature type="transmembrane region" description="Helical" evidence="6">
    <location>
        <begin position="417"/>
        <end position="438"/>
    </location>
</feature>
<feature type="compositionally biased region" description="Low complexity" evidence="5">
    <location>
        <begin position="30"/>
        <end position="41"/>
    </location>
</feature>
<feature type="compositionally biased region" description="Basic and acidic residues" evidence="5">
    <location>
        <begin position="164"/>
        <end position="175"/>
    </location>
</feature>
<dbReference type="Pfam" id="PF01544">
    <property type="entry name" value="CorA"/>
    <property type="match status" value="1"/>
</dbReference>
<dbReference type="InterPro" id="IPR045863">
    <property type="entry name" value="CorA_TM1_TM2"/>
</dbReference>
<dbReference type="GeneID" id="54469618"/>
<feature type="region of interest" description="Disordered" evidence="5">
    <location>
        <begin position="1"/>
        <end position="41"/>
    </location>
</feature>
<organism evidence="7">
    <name type="scientific">Mytilinidion resinicola</name>
    <dbReference type="NCBI Taxonomy" id="574789"/>
    <lineage>
        <taxon>Eukaryota</taxon>
        <taxon>Fungi</taxon>
        <taxon>Dikarya</taxon>
        <taxon>Ascomycota</taxon>
        <taxon>Pezizomycotina</taxon>
        <taxon>Dothideomycetes</taxon>
        <taxon>Pleosporomycetidae</taxon>
        <taxon>Mytilinidiales</taxon>
        <taxon>Mytilinidiaceae</taxon>
        <taxon>Mytilinidion</taxon>
    </lineage>
</organism>
<name>A0A6A6XXS9_9PEZI</name>
<feature type="compositionally biased region" description="Basic and acidic residues" evidence="5">
    <location>
        <begin position="504"/>
        <end position="516"/>
    </location>
</feature>
<keyword evidence="8" id="KW-1185">Reference proteome</keyword>
<sequence length="552" mass="62842">MAGPQTAQGSKQAPKNIAPASALSPKENPPESTSPLSPLEDPNVIRTVNFEGLECDSVIWKSSENKWNNGKVNLDTALSKKRDERSDIEIYFLPTIKKLVKYPSMTEKMSTEFHVPRFFWTHTGWNANGFFGSHEDPLGENYEESFVSYSRFLVKELLLSDADKDTTIGDPREQSNTESHNGPKTTAPAAKNTAEGYGYQWQFIAFFTFWFLPKEPVTKRTEAPKSGSKQVVFCFDQSPTMKRMLKDAIEKCSTPLCQACPYGIFEPLLSTLFTYYDWALWDFQKPVRDIERARDDFSGLENYNRADMYIRYVKMHELARHIIHLTETLGVGARTLRTMRNAHSVRCKSGKSVGHYHQIQGDLEFYELFLQNLQARASAFDQRLNNEIKLAFNLFAADDNATQKEILKESQNDGRDLTNLVALLTLIFLPASFLTGFFGMHFFDIERSQPDLSHPKRLWLYFAVAGPVSAVAIMLWYGFRKWKAQLRGIENQKARGTRARRSKPKQEDLGNLKRAESWLAPPGQHNNKDFAFGSKTSPLPRAKLTSNSPPNA</sequence>
<feature type="compositionally biased region" description="Polar residues" evidence="5">
    <location>
        <begin position="1"/>
        <end position="13"/>
    </location>
</feature>
<proteinExistence type="predicted"/>
<reference evidence="7 9" key="1">
    <citation type="journal article" date="2020" name="Stud. Mycol.">
        <title>101 Dothideomycetes genomes: a test case for predicting lifestyles and emergence of pathogens.</title>
        <authorList>
            <person name="Haridas S."/>
            <person name="Albert R."/>
            <person name="Binder M."/>
            <person name="Bloem J."/>
            <person name="Labutti K."/>
            <person name="Salamov A."/>
            <person name="Andreopoulos B."/>
            <person name="Baker S."/>
            <person name="Barry K."/>
            <person name="Bills G."/>
            <person name="Bluhm B."/>
            <person name="Cannon C."/>
            <person name="Castanera R."/>
            <person name="Culley D."/>
            <person name="Daum C."/>
            <person name="Ezra D."/>
            <person name="Gonzalez J."/>
            <person name="Henrissat B."/>
            <person name="Kuo A."/>
            <person name="Liang C."/>
            <person name="Lipzen A."/>
            <person name="Lutzoni F."/>
            <person name="Magnuson J."/>
            <person name="Mondo S."/>
            <person name="Nolan M."/>
            <person name="Ohm R."/>
            <person name="Pangilinan J."/>
            <person name="Park H.-J."/>
            <person name="Ramirez L."/>
            <person name="Alfaro M."/>
            <person name="Sun H."/>
            <person name="Tritt A."/>
            <person name="Yoshinaga Y."/>
            <person name="Zwiers L.-H."/>
            <person name="Turgeon B."/>
            <person name="Goodwin S."/>
            <person name="Spatafora J."/>
            <person name="Crous P."/>
            <person name="Grigoriev I."/>
        </authorList>
    </citation>
    <scope>NUCLEOTIDE SEQUENCE</scope>
    <source>
        <strain evidence="7 9">CBS 304.34</strain>
    </source>
</reference>
<protein>
    <recommendedName>
        <fullName evidence="10">Mg2+ transporter protein</fullName>
    </recommendedName>
</protein>
<dbReference type="Proteomes" id="UP000504636">
    <property type="component" value="Unplaced"/>
</dbReference>